<organism evidence="1 2">
    <name type="scientific">Eleginops maclovinus</name>
    <name type="common">Patagonian blennie</name>
    <name type="synonym">Eleginus maclovinus</name>
    <dbReference type="NCBI Taxonomy" id="56733"/>
    <lineage>
        <taxon>Eukaryota</taxon>
        <taxon>Metazoa</taxon>
        <taxon>Chordata</taxon>
        <taxon>Craniata</taxon>
        <taxon>Vertebrata</taxon>
        <taxon>Euteleostomi</taxon>
        <taxon>Actinopterygii</taxon>
        <taxon>Neopterygii</taxon>
        <taxon>Teleostei</taxon>
        <taxon>Neoteleostei</taxon>
        <taxon>Acanthomorphata</taxon>
        <taxon>Eupercaria</taxon>
        <taxon>Perciformes</taxon>
        <taxon>Notothenioidei</taxon>
        <taxon>Eleginopidae</taxon>
        <taxon>Eleginops</taxon>
    </lineage>
</organism>
<accession>A0AAN7Y2D0</accession>
<reference evidence="1 2" key="2">
    <citation type="journal article" date="2023" name="Mol. Biol. Evol.">
        <title>Genomics of Secondarily Temperate Adaptation in the Only Non-Antarctic Icefish.</title>
        <authorList>
            <person name="Rivera-Colon A.G."/>
            <person name="Rayamajhi N."/>
            <person name="Minhas B.F."/>
            <person name="Madrigal G."/>
            <person name="Bilyk K.T."/>
            <person name="Yoon V."/>
            <person name="Hune M."/>
            <person name="Gregory S."/>
            <person name="Cheng C.H.C."/>
            <person name="Catchen J.M."/>
        </authorList>
    </citation>
    <scope>NUCLEOTIDE SEQUENCE [LARGE SCALE GENOMIC DNA]</scope>
    <source>
        <strain evidence="1">JMC-PN-2008</strain>
    </source>
</reference>
<proteinExistence type="predicted"/>
<keyword evidence="2" id="KW-1185">Reference proteome</keyword>
<dbReference type="AlphaFoldDB" id="A0AAN7Y2D0"/>
<protein>
    <submittedName>
        <fullName evidence="1">Uncharacterized protein</fullName>
    </submittedName>
</protein>
<comment type="caution">
    <text evidence="1">The sequence shown here is derived from an EMBL/GenBank/DDBJ whole genome shotgun (WGS) entry which is preliminary data.</text>
</comment>
<dbReference type="Proteomes" id="UP001346869">
    <property type="component" value="Unassembled WGS sequence"/>
</dbReference>
<evidence type="ECO:0000313" key="1">
    <source>
        <dbReference type="EMBL" id="KAK5870242.1"/>
    </source>
</evidence>
<evidence type="ECO:0000313" key="2">
    <source>
        <dbReference type="Proteomes" id="UP001346869"/>
    </source>
</evidence>
<name>A0AAN7Y2D0_ELEMC</name>
<sequence>MTVLQGFYGLFCLSSSSFLIMESNRRAVCFPWTSEAYKSPLQHLEELEELKALGARFYCLSSMNGSLKAPMIIAHSRALHGA</sequence>
<gene>
    <name evidence="1" type="ORF">PBY51_024895</name>
</gene>
<dbReference type="EMBL" id="JAUZQC010000006">
    <property type="protein sequence ID" value="KAK5870242.1"/>
    <property type="molecule type" value="Genomic_DNA"/>
</dbReference>
<reference evidence="1 2" key="1">
    <citation type="journal article" date="2023" name="Genes (Basel)">
        <title>Chromosome-Level Genome Assembly and Circadian Gene Repertoire of the Patagonia Blennie Eleginops maclovinus-The Closest Ancestral Proxy of Antarctic Cryonotothenioids.</title>
        <authorList>
            <person name="Cheng C.C."/>
            <person name="Rivera-Colon A.G."/>
            <person name="Minhas B.F."/>
            <person name="Wilson L."/>
            <person name="Rayamajhi N."/>
            <person name="Vargas-Chacoff L."/>
            <person name="Catchen J.M."/>
        </authorList>
    </citation>
    <scope>NUCLEOTIDE SEQUENCE [LARGE SCALE GENOMIC DNA]</scope>
    <source>
        <strain evidence="1">JMC-PN-2008</strain>
    </source>
</reference>